<name>V8NKI6_OPHHA</name>
<organism evidence="3 4">
    <name type="scientific">Ophiophagus hannah</name>
    <name type="common">King cobra</name>
    <name type="synonym">Naja hannah</name>
    <dbReference type="NCBI Taxonomy" id="8665"/>
    <lineage>
        <taxon>Eukaryota</taxon>
        <taxon>Metazoa</taxon>
        <taxon>Chordata</taxon>
        <taxon>Craniata</taxon>
        <taxon>Vertebrata</taxon>
        <taxon>Euteleostomi</taxon>
        <taxon>Lepidosauria</taxon>
        <taxon>Squamata</taxon>
        <taxon>Bifurcata</taxon>
        <taxon>Unidentata</taxon>
        <taxon>Episquamata</taxon>
        <taxon>Toxicofera</taxon>
        <taxon>Serpentes</taxon>
        <taxon>Colubroidea</taxon>
        <taxon>Elapidae</taxon>
        <taxon>Elapinae</taxon>
        <taxon>Ophiophagus</taxon>
    </lineage>
</organism>
<dbReference type="InterPro" id="IPR005162">
    <property type="entry name" value="Retrotrans_gag_dom"/>
</dbReference>
<proteinExistence type="predicted"/>
<reference evidence="3 4" key="1">
    <citation type="journal article" date="2013" name="Proc. Natl. Acad. Sci. U.S.A.">
        <title>The king cobra genome reveals dynamic gene evolution and adaptation in the snake venom system.</title>
        <authorList>
            <person name="Vonk F.J."/>
            <person name="Casewell N.R."/>
            <person name="Henkel C.V."/>
            <person name="Heimberg A.M."/>
            <person name="Jansen H.J."/>
            <person name="McCleary R.J."/>
            <person name="Kerkkamp H.M."/>
            <person name="Vos R.A."/>
            <person name="Guerreiro I."/>
            <person name="Calvete J.J."/>
            <person name="Wuster W."/>
            <person name="Woods A.E."/>
            <person name="Logan J.M."/>
            <person name="Harrison R.A."/>
            <person name="Castoe T.A."/>
            <person name="de Koning A.P."/>
            <person name="Pollock D.D."/>
            <person name="Yandell M."/>
            <person name="Calderon D."/>
            <person name="Renjifo C."/>
            <person name="Currier R.B."/>
            <person name="Salgado D."/>
            <person name="Pla D."/>
            <person name="Sanz L."/>
            <person name="Hyder A.S."/>
            <person name="Ribeiro J.M."/>
            <person name="Arntzen J.W."/>
            <person name="van den Thillart G.E."/>
            <person name="Boetzer M."/>
            <person name="Pirovano W."/>
            <person name="Dirks R.P."/>
            <person name="Spaink H.P."/>
            <person name="Duboule D."/>
            <person name="McGlinn E."/>
            <person name="Kini R.M."/>
            <person name="Richardson M.K."/>
        </authorList>
    </citation>
    <scope>NUCLEOTIDE SEQUENCE</scope>
    <source>
        <tissue evidence="3">Blood</tissue>
    </source>
</reference>
<comment type="caution">
    <text evidence="3">The sequence shown here is derived from an EMBL/GenBank/DDBJ whole genome shotgun (WGS) entry which is preliminary data.</text>
</comment>
<evidence type="ECO:0000259" key="2">
    <source>
        <dbReference type="Pfam" id="PF03732"/>
    </source>
</evidence>
<evidence type="ECO:0000313" key="4">
    <source>
        <dbReference type="Proteomes" id="UP000018936"/>
    </source>
</evidence>
<dbReference type="Pfam" id="PF03732">
    <property type="entry name" value="Retrotrans_gag"/>
    <property type="match status" value="1"/>
</dbReference>
<accession>V8NKI6</accession>
<feature type="domain" description="Retrotransposon gag" evidence="2">
    <location>
        <begin position="63"/>
        <end position="153"/>
    </location>
</feature>
<evidence type="ECO:0000256" key="1">
    <source>
        <dbReference type="SAM" id="MobiDB-lite"/>
    </source>
</evidence>
<keyword evidence="4" id="KW-1185">Reference proteome</keyword>
<feature type="region of interest" description="Disordered" evidence="1">
    <location>
        <begin position="1"/>
        <end position="22"/>
    </location>
</feature>
<sequence>MVPAQALAPQPQPPPARANTPLPFKPVFDGTASKLACFLNRAWSYSDHHGDEFHDRVIVSILSDNLEEEASEWFTQVHDEGAPELDNIDDFLRALQARFEGSAQAQEAEAEIKMMKQKGWPAKEIVKEFLRLAGRLSNWPEQILVHYFKECLDEEDLPTPHTSFKNKLILVMGNFARTGGRGH</sequence>
<protein>
    <recommendedName>
        <fullName evidence="2">Retrotransposon gag domain-containing protein</fullName>
    </recommendedName>
</protein>
<dbReference type="OrthoDB" id="8955945at2759"/>
<evidence type="ECO:0000313" key="3">
    <source>
        <dbReference type="EMBL" id="ETE62037.1"/>
    </source>
</evidence>
<dbReference type="Proteomes" id="UP000018936">
    <property type="component" value="Unassembled WGS sequence"/>
</dbReference>
<dbReference type="AlphaFoldDB" id="V8NKI6"/>
<gene>
    <name evidence="3" type="ORF">L345_12209</name>
</gene>
<feature type="non-terminal residue" evidence="3">
    <location>
        <position position="1"/>
    </location>
</feature>
<dbReference type="EMBL" id="AZIM01003501">
    <property type="protein sequence ID" value="ETE62037.1"/>
    <property type="molecule type" value="Genomic_DNA"/>
</dbReference>